<evidence type="ECO:0000313" key="5">
    <source>
        <dbReference type="WBParaSite" id="SMUV_0000440301-mRNA-1"/>
    </source>
</evidence>
<feature type="disulfide bond" evidence="1">
    <location>
        <begin position="49"/>
        <end position="58"/>
    </location>
</feature>
<dbReference type="AlphaFoldDB" id="A0A0N5AIZ0"/>
<dbReference type="InterPro" id="IPR053295">
    <property type="entry name" value="Innate_immunity_reg"/>
</dbReference>
<dbReference type="PROSITE" id="PS00022">
    <property type="entry name" value="EGF_1"/>
    <property type="match status" value="1"/>
</dbReference>
<feature type="chain" id="PRO_5005893145" evidence="2">
    <location>
        <begin position="18"/>
        <end position="89"/>
    </location>
</feature>
<dbReference type="PROSITE" id="PS50026">
    <property type="entry name" value="EGF_3"/>
    <property type="match status" value="1"/>
</dbReference>
<dbReference type="STRING" id="451379.A0A0N5AIZ0"/>
<dbReference type="SUPFAM" id="SSF57196">
    <property type="entry name" value="EGF/Laminin"/>
    <property type="match status" value="1"/>
</dbReference>
<reference evidence="5" key="1">
    <citation type="submission" date="2017-02" db="UniProtKB">
        <authorList>
            <consortium name="WormBaseParasite"/>
        </authorList>
    </citation>
    <scope>IDENTIFICATION</scope>
</reference>
<keyword evidence="4" id="KW-1185">Reference proteome</keyword>
<protein>
    <submittedName>
        <fullName evidence="5">EGF-like domain-containing protein</fullName>
    </submittedName>
</protein>
<accession>A0A0N5AIZ0</accession>
<dbReference type="PANTHER" id="PTHR47324">
    <property type="entry name" value="PROTEIN IRG-7-RELATED"/>
    <property type="match status" value="1"/>
</dbReference>
<dbReference type="InterPro" id="IPR000742">
    <property type="entry name" value="EGF"/>
</dbReference>
<dbReference type="PANTHER" id="PTHR47324:SF3">
    <property type="entry name" value="EGF-LIKE DOMAIN-CONTAINING PROTEIN"/>
    <property type="match status" value="1"/>
</dbReference>
<keyword evidence="2" id="KW-0732">Signal</keyword>
<evidence type="ECO:0000313" key="4">
    <source>
        <dbReference type="Proteomes" id="UP000046393"/>
    </source>
</evidence>
<name>A0A0N5AIZ0_9BILA</name>
<proteinExistence type="predicted"/>
<dbReference type="WBParaSite" id="SMUV_0000440301-mRNA-1">
    <property type="protein sequence ID" value="SMUV_0000440301-mRNA-1"/>
    <property type="gene ID" value="SMUV_0000440301"/>
</dbReference>
<comment type="caution">
    <text evidence="1">Lacks conserved residue(s) required for the propagation of feature annotation.</text>
</comment>
<evidence type="ECO:0000259" key="3">
    <source>
        <dbReference type="PROSITE" id="PS50026"/>
    </source>
</evidence>
<feature type="domain" description="EGF-like" evidence="3">
    <location>
        <begin position="20"/>
        <end position="59"/>
    </location>
</feature>
<keyword evidence="1" id="KW-0245">EGF-like domain</keyword>
<dbReference type="Gene3D" id="2.10.25.10">
    <property type="entry name" value="Laminin"/>
    <property type="match status" value="1"/>
</dbReference>
<dbReference type="Proteomes" id="UP000046393">
    <property type="component" value="Unplaced"/>
</dbReference>
<evidence type="ECO:0000256" key="1">
    <source>
        <dbReference type="PROSITE-ProRule" id="PRU00076"/>
    </source>
</evidence>
<keyword evidence="1" id="KW-1015">Disulfide bond</keyword>
<feature type="signal peptide" evidence="2">
    <location>
        <begin position="1"/>
        <end position="17"/>
    </location>
</feature>
<evidence type="ECO:0000256" key="2">
    <source>
        <dbReference type="SAM" id="SignalP"/>
    </source>
</evidence>
<sequence>MGTRKSMYISLKLINFCILLVPPTEKPSENCLNGGIEVPFSNGTSMCICPAHYGGPKCEKLQCLNMGTPLDSRCGCISGFSGDFCEKRK</sequence>
<organism evidence="4 5">
    <name type="scientific">Syphacia muris</name>
    <dbReference type="NCBI Taxonomy" id="451379"/>
    <lineage>
        <taxon>Eukaryota</taxon>
        <taxon>Metazoa</taxon>
        <taxon>Ecdysozoa</taxon>
        <taxon>Nematoda</taxon>
        <taxon>Chromadorea</taxon>
        <taxon>Rhabditida</taxon>
        <taxon>Spirurina</taxon>
        <taxon>Oxyuridomorpha</taxon>
        <taxon>Oxyuroidea</taxon>
        <taxon>Oxyuridae</taxon>
        <taxon>Syphacia</taxon>
    </lineage>
</organism>